<evidence type="ECO:0000313" key="1">
    <source>
        <dbReference type="EMBL" id="SDO27486.1"/>
    </source>
</evidence>
<organism evidence="1 2">
    <name type="scientific">Cryobacterium flavum</name>
    <dbReference type="NCBI Taxonomy" id="1424659"/>
    <lineage>
        <taxon>Bacteria</taxon>
        <taxon>Bacillati</taxon>
        <taxon>Actinomycetota</taxon>
        <taxon>Actinomycetes</taxon>
        <taxon>Micrococcales</taxon>
        <taxon>Microbacteriaceae</taxon>
        <taxon>Cryobacterium</taxon>
    </lineage>
</organism>
<accession>A0A5E9G2Z3</accession>
<protein>
    <submittedName>
        <fullName evidence="1">Uncharacterized protein</fullName>
    </submittedName>
</protein>
<dbReference type="Proteomes" id="UP000199639">
    <property type="component" value="Unassembled WGS sequence"/>
</dbReference>
<reference evidence="1 2" key="1">
    <citation type="submission" date="2016-10" db="EMBL/GenBank/DDBJ databases">
        <authorList>
            <person name="Varghese N."/>
            <person name="Submissions S."/>
        </authorList>
    </citation>
    <scope>NUCLEOTIDE SEQUENCE [LARGE SCALE GENOMIC DNA]</scope>
    <source>
        <strain evidence="1 2">CGMCC 1.11215</strain>
    </source>
</reference>
<proteinExistence type="predicted"/>
<evidence type="ECO:0000313" key="2">
    <source>
        <dbReference type="Proteomes" id="UP000199639"/>
    </source>
</evidence>
<dbReference type="AlphaFoldDB" id="A0A5E9G2Z3"/>
<dbReference type="EMBL" id="FNIB01000014">
    <property type="protein sequence ID" value="SDO27486.1"/>
    <property type="molecule type" value="Genomic_DNA"/>
</dbReference>
<sequence>MRFPLTSFHRWLARHLSTPLDAMYERIDSHLLDDRRR</sequence>
<gene>
    <name evidence="1" type="ORF">SAMN05216368_1149</name>
</gene>
<name>A0A5E9G2Z3_9MICO</name>